<dbReference type="PANTHER" id="PTHR47976">
    <property type="entry name" value="G-TYPE LECTIN S-RECEPTOR-LIKE SERINE/THREONINE-PROTEIN KINASE SD2-5"/>
    <property type="match status" value="1"/>
</dbReference>
<evidence type="ECO:0000256" key="17">
    <source>
        <dbReference type="ARBA" id="ARBA00048679"/>
    </source>
</evidence>
<evidence type="ECO:0000256" key="21">
    <source>
        <dbReference type="SAM" id="SignalP"/>
    </source>
</evidence>
<dbReference type="PROSITE" id="PS50011">
    <property type="entry name" value="PROTEIN_KINASE_DOM"/>
    <property type="match status" value="1"/>
</dbReference>
<evidence type="ECO:0000256" key="2">
    <source>
        <dbReference type="ARBA" id="ARBA00022527"/>
    </source>
</evidence>
<dbReference type="InterPro" id="IPR051343">
    <property type="entry name" value="G-type_lectin_kinases/EP1-like"/>
</dbReference>
<dbReference type="GO" id="GO:0030246">
    <property type="term" value="F:carbohydrate binding"/>
    <property type="evidence" value="ECO:0007669"/>
    <property type="project" value="UniProtKB-KW"/>
</dbReference>
<evidence type="ECO:0000256" key="20">
    <source>
        <dbReference type="SAM" id="Phobius"/>
    </source>
</evidence>
<dbReference type="PROSITE" id="PS50927">
    <property type="entry name" value="BULB_LECTIN"/>
    <property type="match status" value="1"/>
</dbReference>
<evidence type="ECO:0000256" key="10">
    <source>
        <dbReference type="ARBA" id="ARBA00022840"/>
    </source>
</evidence>
<dbReference type="InterPro" id="IPR017441">
    <property type="entry name" value="Protein_kinase_ATP_BS"/>
</dbReference>
<keyword evidence="11 20" id="KW-1133">Transmembrane helix</keyword>
<keyword evidence="12 20" id="KW-0472">Membrane</keyword>
<dbReference type="CDD" id="cd14066">
    <property type="entry name" value="STKc_IRAK"/>
    <property type="match status" value="1"/>
</dbReference>
<evidence type="ECO:0000256" key="15">
    <source>
        <dbReference type="ARBA" id="ARBA00023180"/>
    </source>
</evidence>
<evidence type="ECO:0000256" key="4">
    <source>
        <dbReference type="ARBA" id="ARBA00022679"/>
    </source>
</evidence>
<keyword evidence="3" id="KW-0245">EGF-like domain</keyword>
<evidence type="ECO:0000259" key="22">
    <source>
        <dbReference type="PROSITE" id="PS50011"/>
    </source>
</evidence>
<evidence type="ECO:0000256" key="3">
    <source>
        <dbReference type="ARBA" id="ARBA00022536"/>
    </source>
</evidence>
<evidence type="ECO:0000256" key="18">
    <source>
        <dbReference type="PIRNR" id="PIRNR000641"/>
    </source>
</evidence>
<dbReference type="CDD" id="cd00028">
    <property type="entry name" value="B_lectin"/>
    <property type="match status" value="1"/>
</dbReference>
<comment type="similarity">
    <text evidence="18">Belongs to the protein kinase superfamily. Ser/Thr protein kinase family.</text>
</comment>
<dbReference type="SUPFAM" id="SSF56112">
    <property type="entry name" value="Protein kinase-like (PK-like)"/>
    <property type="match status" value="1"/>
</dbReference>
<dbReference type="SUPFAM" id="SSF51110">
    <property type="entry name" value="alpha-D-mannose-specific plant lectins"/>
    <property type="match status" value="2"/>
</dbReference>
<dbReference type="Pfam" id="PF00069">
    <property type="entry name" value="Pkinase"/>
    <property type="match status" value="1"/>
</dbReference>
<dbReference type="Pfam" id="PF01453">
    <property type="entry name" value="B_lectin"/>
    <property type="match status" value="1"/>
</dbReference>
<evidence type="ECO:0000256" key="1">
    <source>
        <dbReference type="ARBA" id="ARBA00004479"/>
    </source>
</evidence>
<keyword evidence="7" id="KW-0430">Lectin</keyword>
<dbReference type="GO" id="GO:0005524">
    <property type="term" value="F:ATP binding"/>
    <property type="evidence" value="ECO:0007669"/>
    <property type="project" value="UniProtKB-UniRule"/>
</dbReference>
<evidence type="ECO:0000256" key="6">
    <source>
        <dbReference type="ARBA" id="ARBA00022729"/>
    </source>
</evidence>
<keyword evidence="6 21" id="KW-0732">Signal</keyword>
<keyword evidence="15" id="KW-0325">Glycoprotein</keyword>
<sequence length="797" mass="89807">MALGAGIHLLNFLLLLLPLPSMGQIYRNISLGSSLYADKSLTWTSPSGEFAFGFKAIGTSRDFLLAIWFDKLPDKTIVWSANRNNLVQRGSKVQLTTDGRLVLNDSKGREVWKAEFSKEVAAIYAAMLDNGNFVLADQNSSTIWASFGFPTDTMLPTQTLEKESRLVSGRSETNFSKGRFHLHMQNDGNLVLTRTAFPLDVSYNDYWLSNTTETGSRLVFNETGYIFIIQTNGSALLLNPISANTVSTRDFYQRATLDCDGVFRYYVYPKPTAPTDGRWPNSWTPIWFIPDNICLQIFGPYGSGACGFNSYCGLDDNQKPYCKCPPGYTFINPNNRWDGCIQNFASPCSEEGSQGASLYELKQMDNTDWPLSDFEDFSPVNEDWCREVCLNDCFCAVAIFRDGHCWEKKLPLGMGRVDQRVGGKALFKVPKSNSSLMASKKNDRQSPLTLTGSLILGGFVSLLLLLAIFLVTCHLYRRRLQKPQPYHAMPRLNLRNFTFKELQEATDGFKDLIGTGAFATVYKGALKIGNLLNYVAVKKLDKLVRENQKEFDAEVSAIGRTNHQNLVQLLGFCNEGQHRLLVYEYMSNGSLATFLFGSSRPDWNQRLRIAFGIARGLTYLHEECKTQIIHCDIKPQNILLDDSFTARISDFGLAKLLKADQTQTDTGIRGTKGYVAPEWFKHTTITTKVDVFSYGVMLLELLCCRRNIEPKMEDENKVILIDWAYDCYKEGRLDMLVENDEEAMDDMKGLEKFVRIAIWCIQEDPTLRPTMKKVTQMLEEAIGVSIPPSPSSVTSSI</sequence>
<name>A0A822YBK8_NELNU</name>
<evidence type="ECO:0000256" key="16">
    <source>
        <dbReference type="ARBA" id="ARBA00047899"/>
    </source>
</evidence>
<feature type="chain" id="PRO_5032583050" description="Receptor-like serine/threonine-protein kinase" evidence="21">
    <location>
        <begin position="24"/>
        <end position="797"/>
    </location>
</feature>
<keyword evidence="9 18" id="KW-0418">Kinase</keyword>
<evidence type="ECO:0000256" key="13">
    <source>
        <dbReference type="ARBA" id="ARBA00023157"/>
    </source>
</evidence>
<feature type="domain" description="Bulb-type lectin" evidence="23">
    <location>
        <begin position="26"/>
        <end position="148"/>
    </location>
</feature>
<keyword evidence="4 18" id="KW-0808">Transferase</keyword>
<dbReference type="FunFam" id="2.90.10.10:FF:000013">
    <property type="entry name" value="G-type lectin S-receptor-like serine/threonine-protein kinase LECRK1"/>
    <property type="match status" value="1"/>
</dbReference>
<keyword evidence="14" id="KW-0675">Receptor</keyword>
<evidence type="ECO:0000256" key="7">
    <source>
        <dbReference type="ARBA" id="ARBA00022734"/>
    </source>
</evidence>
<dbReference type="PROSITE" id="PS00107">
    <property type="entry name" value="PROTEIN_KINASE_ATP"/>
    <property type="match status" value="1"/>
</dbReference>
<evidence type="ECO:0000256" key="14">
    <source>
        <dbReference type="ARBA" id="ARBA00023170"/>
    </source>
</evidence>
<dbReference type="Gene3D" id="1.10.510.10">
    <property type="entry name" value="Transferase(Phosphotransferase) domain 1"/>
    <property type="match status" value="1"/>
</dbReference>
<reference evidence="24 25" key="1">
    <citation type="journal article" date="2020" name="Mol. Biol. Evol.">
        <title>Distinct Expression and Methylation Patterns for Genes with Different Fates following a Single Whole-Genome Duplication in Flowering Plants.</title>
        <authorList>
            <person name="Shi T."/>
            <person name="Rahmani R.S."/>
            <person name="Gugger P.F."/>
            <person name="Wang M."/>
            <person name="Li H."/>
            <person name="Zhang Y."/>
            <person name="Li Z."/>
            <person name="Wang Q."/>
            <person name="Van de Peer Y."/>
            <person name="Marchal K."/>
            <person name="Chen J."/>
        </authorList>
    </citation>
    <scope>NUCLEOTIDE SEQUENCE [LARGE SCALE GENOMIC DNA]</scope>
    <source>
        <tissue evidence="24">Leaf</tissue>
    </source>
</reference>
<dbReference type="Gene3D" id="3.30.200.20">
    <property type="entry name" value="Phosphorylase Kinase, domain 1"/>
    <property type="match status" value="1"/>
</dbReference>
<dbReference type="PIRSF" id="PIRSF000641">
    <property type="entry name" value="SRK"/>
    <property type="match status" value="1"/>
</dbReference>
<dbReference type="Gene3D" id="2.90.10.10">
    <property type="entry name" value="Bulb-type lectin domain"/>
    <property type="match status" value="2"/>
</dbReference>
<comment type="subcellular location">
    <subcellularLocation>
        <location evidence="1">Membrane</location>
        <topology evidence="1">Single-pass type I membrane protein</topology>
    </subcellularLocation>
</comment>
<dbReference type="GO" id="GO:0016020">
    <property type="term" value="C:membrane"/>
    <property type="evidence" value="ECO:0007669"/>
    <property type="project" value="UniProtKB-SubCell"/>
</dbReference>
<dbReference type="InterPro" id="IPR024171">
    <property type="entry name" value="SRK-like_kinase"/>
</dbReference>
<dbReference type="InterPro" id="IPR036426">
    <property type="entry name" value="Bulb-type_lectin_dom_sf"/>
</dbReference>
<dbReference type="Proteomes" id="UP000607653">
    <property type="component" value="Unassembled WGS sequence"/>
</dbReference>
<proteinExistence type="inferred from homology"/>
<dbReference type="InterPro" id="IPR008271">
    <property type="entry name" value="Ser/Thr_kinase_AS"/>
</dbReference>
<evidence type="ECO:0000256" key="8">
    <source>
        <dbReference type="ARBA" id="ARBA00022741"/>
    </source>
</evidence>
<feature type="binding site" evidence="19">
    <location>
        <position position="539"/>
    </location>
    <ligand>
        <name>ATP</name>
        <dbReference type="ChEBI" id="CHEBI:30616"/>
    </ligand>
</feature>
<comment type="catalytic activity">
    <reaction evidence="17 18">
        <text>L-seryl-[protein] + ATP = O-phospho-L-seryl-[protein] + ADP + H(+)</text>
        <dbReference type="Rhea" id="RHEA:17989"/>
        <dbReference type="Rhea" id="RHEA-COMP:9863"/>
        <dbReference type="Rhea" id="RHEA-COMP:11604"/>
        <dbReference type="ChEBI" id="CHEBI:15378"/>
        <dbReference type="ChEBI" id="CHEBI:29999"/>
        <dbReference type="ChEBI" id="CHEBI:30616"/>
        <dbReference type="ChEBI" id="CHEBI:83421"/>
        <dbReference type="ChEBI" id="CHEBI:456216"/>
        <dbReference type="EC" id="2.7.11.1"/>
    </reaction>
</comment>
<dbReference type="InterPro" id="IPR001480">
    <property type="entry name" value="Bulb-type_lectin_dom"/>
</dbReference>
<dbReference type="SMART" id="SM00220">
    <property type="entry name" value="S_TKc"/>
    <property type="match status" value="1"/>
</dbReference>
<evidence type="ECO:0000256" key="12">
    <source>
        <dbReference type="ARBA" id="ARBA00023136"/>
    </source>
</evidence>
<feature type="signal peptide" evidence="21">
    <location>
        <begin position="1"/>
        <end position="23"/>
    </location>
</feature>
<gene>
    <name evidence="24" type="ORF">HUJ06_031438</name>
</gene>
<dbReference type="FunFam" id="2.90.10.30:FF:000001">
    <property type="entry name" value="Serine/threonine-protein kinase"/>
    <property type="match status" value="1"/>
</dbReference>
<keyword evidence="5 20" id="KW-0812">Transmembrane</keyword>
<comment type="catalytic activity">
    <reaction evidence="16 18">
        <text>L-threonyl-[protein] + ATP = O-phospho-L-threonyl-[protein] + ADP + H(+)</text>
        <dbReference type="Rhea" id="RHEA:46608"/>
        <dbReference type="Rhea" id="RHEA-COMP:11060"/>
        <dbReference type="Rhea" id="RHEA-COMP:11605"/>
        <dbReference type="ChEBI" id="CHEBI:15378"/>
        <dbReference type="ChEBI" id="CHEBI:30013"/>
        <dbReference type="ChEBI" id="CHEBI:30616"/>
        <dbReference type="ChEBI" id="CHEBI:61977"/>
        <dbReference type="ChEBI" id="CHEBI:456216"/>
        <dbReference type="EC" id="2.7.11.1"/>
    </reaction>
</comment>
<dbReference type="FunFam" id="1.10.510.10:FF:000237">
    <property type="entry name" value="G-type lectin S-receptor-like serine/threonine-protein kinase"/>
    <property type="match status" value="1"/>
</dbReference>
<keyword evidence="8 18" id="KW-0547">Nucleotide-binding</keyword>
<keyword evidence="25" id="KW-1185">Reference proteome</keyword>
<feature type="transmembrane region" description="Helical" evidence="20">
    <location>
        <begin position="454"/>
        <end position="476"/>
    </location>
</feature>
<dbReference type="PROSITE" id="PS00108">
    <property type="entry name" value="PROTEIN_KINASE_ST"/>
    <property type="match status" value="1"/>
</dbReference>
<protein>
    <recommendedName>
        <fullName evidence="18">Receptor-like serine/threonine-protein kinase</fullName>
        <ecNumber evidence="18">2.7.11.1</ecNumber>
    </recommendedName>
</protein>
<dbReference type="FunFam" id="3.30.200.20:FF:000059">
    <property type="entry name" value="S-receptor-like serine/threonine-protein kinase"/>
    <property type="match status" value="1"/>
</dbReference>
<accession>A0A822YBK8</accession>
<evidence type="ECO:0000256" key="5">
    <source>
        <dbReference type="ARBA" id="ARBA00022692"/>
    </source>
</evidence>
<keyword evidence="2 18" id="KW-0723">Serine/threonine-protein kinase</keyword>
<keyword evidence="10 18" id="KW-0067">ATP-binding</keyword>
<evidence type="ECO:0000256" key="11">
    <source>
        <dbReference type="ARBA" id="ARBA00022989"/>
    </source>
</evidence>
<evidence type="ECO:0000313" key="24">
    <source>
        <dbReference type="EMBL" id="DAD29970.1"/>
    </source>
</evidence>
<dbReference type="EMBL" id="DUZY01000002">
    <property type="protein sequence ID" value="DAD29970.1"/>
    <property type="molecule type" value="Genomic_DNA"/>
</dbReference>
<evidence type="ECO:0000313" key="25">
    <source>
        <dbReference type="Proteomes" id="UP000607653"/>
    </source>
</evidence>
<dbReference type="InterPro" id="IPR000719">
    <property type="entry name" value="Prot_kinase_dom"/>
</dbReference>
<dbReference type="PANTHER" id="PTHR47976:SF108">
    <property type="entry name" value="G-TYPE LECTIN S-RECEPTOR-LIKE SERINE_THREONINE-PROTEIN KINASE LECRK1"/>
    <property type="match status" value="1"/>
</dbReference>
<evidence type="ECO:0000259" key="23">
    <source>
        <dbReference type="PROSITE" id="PS50927"/>
    </source>
</evidence>
<dbReference type="SMART" id="SM00108">
    <property type="entry name" value="B_lectin"/>
    <property type="match status" value="1"/>
</dbReference>
<dbReference type="AlphaFoldDB" id="A0A822YBK8"/>
<dbReference type="EC" id="2.7.11.1" evidence="18"/>
<evidence type="ECO:0000256" key="9">
    <source>
        <dbReference type="ARBA" id="ARBA00022777"/>
    </source>
</evidence>
<dbReference type="GO" id="GO:0004674">
    <property type="term" value="F:protein serine/threonine kinase activity"/>
    <property type="evidence" value="ECO:0007669"/>
    <property type="project" value="UniProtKB-KW"/>
</dbReference>
<dbReference type="InterPro" id="IPR011009">
    <property type="entry name" value="Kinase-like_dom_sf"/>
</dbReference>
<feature type="domain" description="Protein kinase" evidence="22">
    <location>
        <begin position="507"/>
        <end position="782"/>
    </location>
</feature>
<keyword evidence="13" id="KW-1015">Disulfide bond</keyword>
<evidence type="ECO:0000256" key="19">
    <source>
        <dbReference type="PROSITE-ProRule" id="PRU10141"/>
    </source>
</evidence>
<comment type="caution">
    <text evidence="24">The sequence shown here is derived from an EMBL/GenBank/DDBJ whole genome shotgun (WGS) entry which is preliminary data.</text>
</comment>
<organism evidence="24 25">
    <name type="scientific">Nelumbo nucifera</name>
    <name type="common">Sacred lotus</name>
    <dbReference type="NCBI Taxonomy" id="4432"/>
    <lineage>
        <taxon>Eukaryota</taxon>
        <taxon>Viridiplantae</taxon>
        <taxon>Streptophyta</taxon>
        <taxon>Embryophyta</taxon>
        <taxon>Tracheophyta</taxon>
        <taxon>Spermatophyta</taxon>
        <taxon>Magnoliopsida</taxon>
        <taxon>Proteales</taxon>
        <taxon>Nelumbonaceae</taxon>
        <taxon>Nelumbo</taxon>
    </lineage>
</organism>